<dbReference type="EMBL" id="CP012160">
    <property type="protein sequence ID" value="AKS45942.1"/>
    <property type="molecule type" value="Genomic_DNA"/>
</dbReference>
<organism evidence="1 2">
    <name type="scientific">Octadecabacter temperatus</name>
    <dbReference type="NCBI Taxonomy" id="1458307"/>
    <lineage>
        <taxon>Bacteria</taxon>
        <taxon>Pseudomonadati</taxon>
        <taxon>Pseudomonadota</taxon>
        <taxon>Alphaproteobacteria</taxon>
        <taxon>Rhodobacterales</taxon>
        <taxon>Roseobacteraceae</taxon>
        <taxon>Octadecabacter</taxon>
    </lineage>
</organism>
<dbReference type="STRING" id="1458307.OSB_13900"/>
<proteinExistence type="predicted"/>
<gene>
    <name evidence="1" type="ORF">OSB_13900</name>
</gene>
<keyword evidence="2" id="KW-1185">Reference proteome</keyword>
<accession>A0A0K0Y537</accession>
<evidence type="ECO:0000313" key="2">
    <source>
        <dbReference type="Proteomes" id="UP000067444"/>
    </source>
</evidence>
<dbReference type="Proteomes" id="UP000067444">
    <property type="component" value="Chromosome"/>
</dbReference>
<name>A0A0K0Y537_9RHOB</name>
<sequence>MQTITAGYQGLSLLVNLNWDRMIYLGTIVAALGIGAWVGSLQY</sequence>
<protein>
    <submittedName>
        <fullName evidence="1">Uncharacterized protein</fullName>
    </submittedName>
</protein>
<dbReference type="KEGG" id="otm:OSB_13900"/>
<evidence type="ECO:0000313" key="1">
    <source>
        <dbReference type="EMBL" id="AKS45942.1"/>
    </source>
</evidence>
<dbReference type="AlphaFoldDB" id="A0A0K0Y537"/>
<reference evidence="1 2" key="1">
    <citation type="journal article" date="2015" name="Genome Announc.">
        <title>Closed Genome Sequence of Octadecabacter temperatus SB1, the First Mesophilic Species of the Genus Octadecabacter.</title>
        <authorList>
            <person name="Voget S."/>
            <person name="Billerbeck S."/>
            <person name="Simon M."/>
            <person name="Daniel R."/>
        </authorList>
    </citation>
    <scope>NUCLEOTIDE SEQUENCE [LARGE SCALE GENOMIC DNA]</scope>
    <source>
        <strain evidence="1 2">SB1</strain>
    </source>
</reference>
<dbReference type="RefSeq" id="WP_268794152.1">
    <property type="nucleotide sequence ID" value="NZ_CP012160.1"/>
</dbReference>